<evidence type="ECO:0000256" key="1">
    <source>
        <dbReference type="SAM" id="MobiDB-lite"/>
    </source>
</evidence>
<reference evidence="2" key="1">
    <citation type="submission" date="2014-11" db="EMBL/GenBank/DDBJ databases">
        <authorList>
            <person name="Amaro Gonzalez C."/>
        </authorList>
    </citation>
    <scope>NUCLEOTIDE SEQUENCE</scope>
</reference>
<protein>
    <submittedName>
        <fullName evidence="2">Uncharacterized protein</fullName>
    </submittedName>
</protein>
<proteinExistence type="predicted"/>
<organism evidence="2">
    <name type="scientific">Anguilla anguilla</name>
    <name type="common">European freshwater eel</name>
    <name type="synonym">Muraena anguilla</name>
    <dbReference type="NCBI Taxonomy" id="7936"/>
    <lineage>
        <taxon>Eukaryota</taxon>
        <taxon>Metazoa</taxon>
        <taxon>Chordata</taxon>
        <taxon>Craniata</taxon>
        <taxon>Vertebrata</taxon>
        <taxon>Euteleostomi</taxon>
        <taxon>Actinopterygii</taxon>
        <taxon>Neopterygii</taxon>
        <taxon>Teleostei</taxon>
        <taxon>Anguilliformes</taxon>
        <taxon>Anguillidae</taxon>
        <taxon>Anguilla</taxon>
    </lineage>
</organism>
<dbReference type="AlphaFoldDB" id="A0A0E9W6Q2"/>
<accession>A0A0E9W6Q2</accession>
<name>A0A0E9W6Q2_ANGAN</name>
<dbReference type="EMBL" id="GBXM01022518">
    <property type="protein sequence ID" value="JAH86059.1"/>
    <property type="molecule type" value="Transcribed_RNA"/>
</dbReference>
<reference evidence="2" key="2">
    <citation type="journal article" date="2015" name="Fish Shellfish Immunol.">
        <title>Early steps in the European eel (Anguilla anguilla)-Vibrio vulnificus interaction in the gills: Role of the RtxA13 toxin.</title>
        <authorList>
            <person name="Callol A."/>
            <person name="Pajuelo D."/>
            <person name="Ebbesson L."/>
            <person name="Teles M."/>
            <person name="MacKenzie S."/>
            <person name="Amaro C."/>
        </authorList>
    </citation>
    <scope>NUCLEOTIDE SEQUENCE</scope>
</reference>
<feature type="compositionally biased region" description="Basic residues" evidence="1">
    <location>
        <begin position="32"/>
        <end position="42"/>
    </location>
</feature>
<evidence type="ECO:0000313" key="2">
    <source>
        <dbReference type="EMBL" id="JAH86059.1"/>
    </source>
</evidence>
<sequence length="53" mass="5913">MDSVRYTLITGPYSAGHMTFADNASSPEPPKRKSSHTRHTIQNRKLGKDPTEV</sequence>
<feature type="region of interest" description="Disordered" evidence="1">
    <location>
        <begin position="12"/>
        <end position="53"/>
    </location>
</feature>